<comment type="caution">
    <text evidence="2">The sequence shown here is derived from an EMBL/GenBank/DDBJ whole genome shotgun (WGS) entry which is preliminary data.</text>
</comment>
<name>A0A2P5CP06_PARAD</name>
<feature type="transmembrane region" description="Helical" evidence="1">
    <location>
        <begin position="20"/>
        <end position="39"/>
    </location>
</feature>
<reference evidence="3" key="1">
    <citation type="submission" date="2016-06" db="EMBL/GenBank/DDBJ databases">
        <title>Parallel loss of symbiosis genes in relatives of nitrogen-fixing non-legume Parasponia.</title>
        <authorList>
            <person name="Van Velzen R."/>
            <person name="Holmer R."/>
            <person name="Bu F."/>
            <person name="Rutten L."/>
            <person name="Van Zeijl A."/>
            <person name="Liu W."/>
            <person name="Santuari L."/>
            <person name="Cao Q."/>
            <person name="Sharma T."/>
            <person name="Shen D."/>
            <person name="Roswanjaya Y."/>
            <person name="Wardhani T."/>
            <person name="Kalhor M.S."/>
            <person name="Jansen J."/>
            <person name="Van den Hoogen J."/>
            <person name="Gungor B."/>
            <person name="Hartog M."/>
            <person name="Hontelez J."/>
            <person name="Verver J."/>
            <person name="Yang W.-C."/>
            <person name="Schijlen E."/>
            <person name="Repin R."/>
            <person name="Schilthuizen M."/>
            <person name="Schranz E."/>
            <person name="Heidstra R."/>
            <person name="Miyata K."/>
            <person name="Fedorova E."/>
            <person name="Kohlen W."/>
            <person name="Bisseling T."/>
            <person name="Smit S."/>
            <person name="Geurts R."/>
        </authorList>
    </citation>
    <scope>NUCLEOTIDE SEQUENCE [LARGE SCALE GENOMIC DNA]</scope>
    <source>
        <strain evidence="3">cv. WU1-14</strain>
    </source>
</reference>
<accession>A0A2P5CP06</accession>
<sequence length="165" mass="18776">LFMIFGHEIRSATFRDMITIIGLSLNPSFFNQILLLGIIQNFPRRPNKNTRRVELLLQAHTTARTLETLLTILDNLLVIIIIMITITTLDQTNLLQPRKESKLLGPFMRGTCRRGGAVLAHVSRFGEFPVIRTVTQLRNLGGMSFTDEISMRILGLTRLKDTFKP</sequence>
<keyword evidence="1" id="KW-1133">Transmembrane helix</keyword>
<feature type="non-terminal residue" evidence="2">
    <location>
        <position position="1"/>
    </location>
</feature>
<dbReference type="AlphaFoldDB" id="A0A2P5CP06"/>
<protein>
    <submittedName>
        <fullName evidence="2">Uncharacterized protein</fullName>
    </submittedName>
</protein>
<keyword evidence="1" id="KW-0812">Transmembrane</keyword>
<evidence type="ECO:0000313" key="3">
    <source>
        <dbReference type="Proteomes" id="UP000237105"/>
    </source>
</evidence>
<dbReference type="OrthoDB" id="10448228at2759"/>
<keyword evidence="3" id="KW-1185">Reference proteome</keyword>
<feature type="transmembrane region" description="Helical" evidence="1">
    <location>
        <begin position="69"/>
        <end position="89"/>
    </location>
</feature>
<keyword evidence="1" id="KW-0472">Membrane</keyword>
<proteinExistence type="predicted"/>
<dbReference type="Proteomes" id="UP000237105">
    <property type="component" value="Unassembled WGS sequence"/>
</dbReference>
<gene>
    <name evidence="2" type="ORF">PanWU01x14_136640</name>
</gene>
<organism evidence="2 3">
    <name type="scientific">Parasponia andersonii</name>
    <name type="common">Sponia andersonii</name>
    <dbReference type="NCBI Taxonomy" id="3476"/>
    <lineage>
        <taxon>Eukaryota</taxon>
        <taxon>Viridiplantae</taxon>
        <taxon>Streptophyta</taxon>
        <taxon>Embryophyta</taxon>
        <taxon>Tracheophyta</taxon>
        <taxon>Spermatophyta</taxon>
        <taxon>Magnoliopsida</taxon>
        <taxon>eudicotyledons</taxon>
        <taxon>Gunneridae</taxon>
        <taxon>Pentapetalae</taxon>
        <taxon>rosids</taxon>
        <taxon>fabids</taxon>
        <taxon>Rosales</taxon>
        <taxon>Cannabaceae</taxon>
        <taxon>Parasponia</taxon>
    </lineage>
</organism>
<dbReference type="EMBL" id="JXTB01000110">
    <property type="protein sequence ID" value="PON62752.1"/>
    <property type="molecule type" value="Genomic_DNA"/>
</dbReference>
<evidence type="ECO:0000313" key="2">
    <source>
        <dbReference type="EMBL" id="PON62752.1"/>
    </source>
</evidence>
<evidence type="ECO:0000256" key="1">
    <source>
        <dbReference type="SAM" id="Phobius"/>
    </source>
</evidence>